<sequence>MEMKWFLSKIQDDFRGGKINLEKTQRLLEKLDIRCSYIHVKRIFKDNDRLKQGRITIEEFRAIYRILTHREEIVEIFNAYSENRKILLENNLVQFLTQEQYTTEMSKTIAFEIIQKYEPIEEVRKARQMSFEGFTRYMDSRECQLFKNECRKVYQDMTHPLNDYFISSSHNTYLVSDQLVGPSDLWGYVSALVKGCRCLEIDCWDGAQNEPVVYHGYTLTSKLLFKTVIQAIHKYAFMTSDYPVVLSLENHCSPAQQEIMADNLQTTFGESLLSDMLADFPDTLPSPEALKFKVLVKNKKIGTLKETHERKGSDKRGDNQDKETGVKKLSGVTLFKKKKTRKLKIALALSDLVIYTKAEKFKSFQHSRLYQQFNENNSIGETQARKLSKLRAHEFIFHTRKFITRIYPKATRADSSNFNPQEFWNIGCQMVALNFQTPGLPMDLQNGKFLDNGGSGYILKPHFLRESESYFNPSDIKESMPITLTIRLISGIQLPLTHSSSNKGDTLVIIEVFGVPNDQMKQQTRVIKKNAFSPRWNETFTFIIHVPELALIRFVVESQGLIAGNEFLGQYTLPLLCMNKGYRRVPLFSRMGESLEPASLFVYVWYVR</sequence>
<dbReference type="GO" id="GO:0060470">
    <property type="term" value="P:positive regulation of cytosolic calcium ion concentration involved in egg activation"/>
    <property type="evidence" value="ECO:0007669"/>
    <property type="project" value="UniProtKB-ARBA"/>
</dbReference>
<dbReference type="Proteomes" id="UP000233060">
    <property type="component" value="Unassembled WGS sequence"/>
</dbReference>
<evidence type="ECO:0000256" key="2">
    <source>
        <dbReference type="ARBA" id="ARBA00003992"/>
    </source>
</evidence>
<reference evidence="20" key="1">
    <citation type="submission" date="2025-08" db="UniProtKB">
        <authorList>
            <consortium name="Ensembl"/>
        </authorList>
    </citation>
    <scope>IDENTIFICATION</scope>
</reference>
<keyword evidence="12" id="KW-0539">Nucleus</keyword>
<dbReference type="CDD" id="cd00275">
    <property type="entry name" value="C2_PLC_like"/>
    <property type="match status" value="1"/>
</dbReference>
<evidence type="ECO:0000256" key="6">
    <source>
        <dbReference type="ARBA" id="ARBA00022490"/>
    </source>
</evidence>
<evidence type="ECO:0000256" key="13">
    <source>
        <dbReference type="ARBA" id="ARBA00023279"/>
    </source>
</evidence>
<evidence type="ECO:0000256" key="7">
    <source>
        <dbReference type="ARBA" id="ARBA00022801"/>
    </source>
</evidence>
<evidence type="ECO:0000256" key="15">
    <source>
        <dbReference type="ARBA" id="ARBA00065216"/>
    </source>
</evidence>
<dbReference type="FunFam" id="3.20.20.190:FF:000027">
    <property type="entry name" value="Phosphoinositide phospholipase C"/>
    <property type="match status" value="1"/>
</dbReference>
<dbReference type="Ensembl" id="ENSCATT00000037092.1">
    <property type="protein sequence ID" value="ENSCATP00000012959.1"/>
    <property type="gene ID" value="ENSCATG00000030590.1"/>
</dbReference>
<dbReference type="SUPFAM" id="SSF49562">
    <property type="entry name" value="C2 domain (Calcium/lipid-binding domain, CaLB)"/>
    <property type="match status" value="1"/>
</dbReference>
<dbReference type="PROSITE" id="PS50004">
    <property type="entry name" value="C2"/>
    <property type="match status" value="1"/>
</dbReference>
<evidence type="ECO:0000256" key="10">
    <source>
        <dbReference type="ARBA" id="ARBA00023098"/>
    </source>
</evidence>
<dbReference type="InterPro" id="IPR035892">
    <property type="entry name" value="C2_domain_sf"/>
</dbReference>
<dbReference type="RefSeq" id="XP_011913817.1">
    <property type="nucleotide sequence ID" value="XM_012058427.1"/>
</dbReference>
<dbReference type="AlphaFoldDB" id="A0A2K5LJ19"/>
<evidence type="ECO:0000259" key="18">
    <source>
        <dbReference type="PROSITE" id="PS50008"/>
    </source>
</evidence>
<comment type="function">
    <text evidence="2">The production of the second messenger molecules diacylglycerol (DAG) and inositol 1,4,5-trisphosphate (IP3) is mediated by activated phosphatidylinositol-specific phospholipase C enzymes. In vitro, hydrolyzes PtdIns(4,5)P2 in a Ca(2+)-dependent manner. Triggers intracellular Ca(2+) oscillations in oocytes solely during M phase and is involved in inducing oocyte activation and initiating embryonic development up to the blastocyst stage. Is therefore a strong candidate for the egg-activating soluble sperm factor that is transferred from the sperm into the egg cytoplasm following gamete membrane fusion. May exert an inhibitory effect on phospholipase-C-coupled processes that depend on calcium ions and protein kinase C, including CFTR trafficking and function.</text>
</comment>
<dbReference type="Pfam" id="PF00388">
    <property type="entry name" value="PI-PLC-X"/>
    <property type="match status" value="1"/>
</dbReference>
<dbReference type="InterPro" id="IPR017946">
    <property type="entry name" value="PLC-like_Pdiesterase_TIM-brl"/>
</dbReference>
<dbReference type="GO" id="GO:0005509">
    <property type="term" value="F:calcium ion binding"/>
    <property type="evidence" value="ECO:0007669"/>
    <property type="project" value="InterPro"/>
</dbReference>
<dbReference type="OrthoDB" id="269822at2759"/>
<name>A0A2K5LJ19_CERAT</name>
<dbReference type="Gene3D" id="1.10.238.10">
    <property type="entry name" value="EF-hand"/>
    <property type="match status" value="2"/>
</dbReference>
<accession>A0A2K5LJ19</accession>
<feature type="domain" description="PI-PLC Y-box" evidence="18">
    <location>
        <begin position="349"/>
        <end position="465"/>
    </location>
</feature>
<dbReference type="Pfam" id="PF00387">
    <property type="entry name" value="PI-PLC-Y"/>
    <property type="match status" value="1"/>
</dbReference>
<evidence type="ECO:0000256" key="12">
    <source>
        <dbReference type="ARBA" id="ARBA00023242"/>
    </source>
</evidence>
<dbReference type="Gene3D" id="3.20.20.190">
    <property type="entry name" value="Phosphatidylinositol (PI) phosphodiesterase"/>
    <property type="match status" value="1"/>
</dbReference>
<dbReference type="InterPro" id="IPR015359">
    <property type="entry name" value="PLC_EF-hand-like"/>
</dbReference>
<dbReference type="InterPro" id="IPR001711">
    <property type="entry name" value="PLipase_C_Pinositol-sp_Y"/>
</dbReference>
<organism evidence="20 21">
    <name type="scientific">Cercocebus atys</name>
    <name type="common">Sooty mangabey</name>
    <name type="synonym">Cercocebus torquatus atys</name>
    <dbReference type="NCBI Taxonomy" id="9531"/>
    <lineage>
        <taxon>Eukaryota</taxon>
        <taxon>Metazoa</taxon>
        <taxon>Chordata</taxon>
        <taxon>Craniata</taxon>
        <taxon>Vertebrata</taxon>
        <taxon>Euteleostomi</taxon>
        <taxon>Mammalia</taxon>
        <taxon>Eutheria</taxon>
        <taxon>Euarchontoglires</taxon>
        <taxon>Primates</taxon>
        <taxon>Haplorrhini</taxon>
        <taxon>Catarrhini</taxon>
        <taxon>Cercopithecidae</taxon>
        <taxon>Cercopithecinae</taxon>
        <taxon>Cercocebus</taxon>
    </lineage>
</organism>
<evidence type="ECO:0000256" key="1">
    <source>
        <dbReference type="ARBA" id="ARBA00001913"/>
    </source>
</evidence>
<feature type="domain" description="C2" evidence="17">
    <location>
        <begin position="465"/>
        <end position="589"/>
    </location>
</feature>
<keyword evidence="10 16" id="KW-0443">Lipid metabolism</keyword>
<evidence type="ECO:0000256" key="9">
    <source>
        <dbReference type="ARBA" id="ARBA00022963"/>
    </source>
</evidence>
<keyword evidence="6" id="KW-0963">Cytoplasm</keyword>
<comment type="subunit">
    <text evidence="15">Interacts via its C2 domain with PtdIns(3)P and, to a lesser extent, PtdIns(5)P in vitro.</text>
</comment>
<dbReference type="FunFam" id="1.10.238.10:FF:000357">
    <property type="entry name" value="Phosphoinositide phospholipase C"/>
    <property type="match status" value="1"/>
</dbReference>
<dbReference type="Gene3D" id="2.60.40.150">
    <property type="entry name" value="C2 domain"/>
    <property type="match status" value="1"/>
</dbReference>
<evidence type="ECO:0000313" key="20">
    <source>
        <dbReference type="Ensembl" id="ENSCATP00000012959.1"/>
    </source>
</evidence>
<dbReference type="Bgee" id="ENSCATG00000030590">
    <property type="expression patterns" value="Expressed in adult mammalian kidney"/>
</dbReference>
<evidence type="ECO:0000256" key="4">
    <source>
        <dbReference type="ARBA" id="ARBA00004556"/>
    </source>
</evidence>
<evidence type="ECO:0000256" key="8">
    <source>
        <dbReference type="ARBA" id="ARBA00022837"/>
    </source>
</evidence>
<dbReference type="GO" id="GO:0016042">
    <property type="term" value="P:lipid catabolic process"/>
    <property type="evidence" value="ECO:0007669"/>
    <property type="project" value="UniProtKB-KW"/>
</dbReference>
<proteinExistence type="predicted"/>
<evidence type="ECO:0000256" key="14">
    <source>
        <dbReference type="ARBA" id="ARBA00023674"/>
    </source>
</evidence>
<dbReference type="PRINTS" id="PR00390">
    <property type="entry name" value="PHPHLIPASEC"/>
</dbReference>
<evidence type="ECO:0000259" key="19">
    <source>
        <dbReference type="PROSITE" id="PS50222"/>
    </source>
</evidence>
<dbReference type="Pfam" id="PF00168">
    <property type="entry name" value="C2"/>
    <property type="match status" value="1"/>
</dbReference>
<dbReference type="GeneTree" id="ENSGT00940000159950"/>
<dbReference type="InterPro" id="IPR000008">
    <property type="entry name" value="C2_dom"/>
</dbReference>
<dbReference type="CDD" id="cd08595">
    <property type="entry name" value="PI-PLCc_zeta"/>
    <property type="match status" value="1"/>
</dbReference>
<dbReference type="SUPFAM" id="SSF47473">
    <property type="entry name" value="EF-hand"/>
    <property type="match status" value="1"/>
</dbReference>
<evidence type="ECO:0000256" key="11">
    <source>
        <dbReference type="ARBA" id="ARBA00023224"/>
    </source>
</evidence>
<dbReference type="PANTHER" id="PTHR10336">
    <property type="entry name" value="PHOSPHOINOSITIDE-SPECIFIC PHOSPHOLIPASE C FAMILY PROTEIN"/>
    <property type="match status" value="1"/>
</dbReference>
<dbReference type="GO" id="GO:0035556">
    <property type="term" value="P:intracellular signal transduction"/>
    <property type="evidence" value="ECO:0007669"/>
    <property type="project" value="InterPro"/>
</dbReference>
<evidence type="ECO:0000256" key="16">
    <source>
        <dbReference type="RuleBase" id="RU361133"/>
    </source>
</evidence>
<dbReference type="EC" id="3.1.4.11" evidence="16"/>
<keyword evidence="21" id="KW-1185">Reference proteome</keyword>
<evidence type="ECO:0000256" key="3">
    <source>
        <dbReference type="ARBA" id="ARBA00004123"/>
    </source>
</evidence>
<evidence type="ECO:0000259" key="17">
    <source>
        <dbReference type="PROSITE" id="PS50004"/>
    </source>
</evidence>
<dbReference type="SMART" id="SM00148">
    <property type="entry name" value="PLCXc"/>
    <property type="match status" value="1"/>
</dbReference>
<reference evidence="20" key="2">
    <citation type="submission" date="2025-09" db="UniProtKB">
        <authorList>
            <consortium name="Ensembl"/>
        </authorList>
    </citation>
    <scope>IDENTIFICATION</scope>
</reference>
<feature type="domain" description="EF-hand" evidence="19">
    <location>
        <begin position="35"/>
        <end position="70"/>
    </location>
</feature>
<dbReference type="GO" id="GO:0048471">
    <property type="term" value="C:perinuclear region of cytoplasm"/>
    <property type="evidence" value="ECO:0007669"/>
    <property type="project" value="UniProtKB-SubCell"/>
</dbReference>
<comment type="cofactor">
    <cofactor evidence="1">
        <name>Ca(2+)</name>
        <dbReference type="ChEBI" id="CHEBI:29108"/>
    </cofactor>
</comment>
<protein>
    <recommendedName>
        <fullName evidence="16">Phosphoinositide phospholipase C</fullName>
        <ecNumber evidence="16">3.1.4.11</ecNumber>
    </recommendedName>
</protein>
<keyword evidence="11" id="KW-0807">Transducer</keyword>
<dbReference type="GO" id="GO:0005634">
    <property type="term" value="C:nucleus"/>
    <property type="evidence" value="ECO:0007669"/>
    <property type="project" value="UniProtKB-SubCell"/>
</dbReference>
<keyword evidence="5" id="KW-0217">Developmental protein</keyword>
<evidence type="ECO:0000313" key="21">
    <source>
        <dbReference type="Proteomes" id="UP000233060"/>
    </source>
</evidence>
<dbReference type="CTD" id="89869"/>
<dbReference type="PROSITE" id="PS50008">
    <property type="entry name" value="PIPLC_Y_DOMAIN"/>
    <property type="match status" value="1"/>
</dbReference>
<dbReference type="SMART" id="SM00239">
    <property type="entry name" value="C2"/>
    <property type="match status" value="1"/>
</dbReference>
<dbReference type="SMART" id="SM00149">
    <property type="entry name" value="PLCYc"/>
    <property type="match status" value="1"/>
</dbReference>
<dbReference type="FunFam" id="1.10.238.10:FF:000005">
    <property type="entry name" value="Phosphoinositide phospholipase C"/>
    <property type="match status" value="1"/>
</dbReference>
<dbReference type="KEGG" id="caty:105585090"/>
<dbReference type="InterPro" id="IPR002048">
    <property type="entry name" value="EF_hand_dom"/>
</dbReference>
<gene>
    <name evidence="20" type="primary">PLCZ1</name>
</gene>
<keyword evidence="7 16" id="KW-0378">Hydrolase</keyword>
<comment type="catalytic activity">
    <reaction evidence="14">
        <text>a 1,2-diacyl-sn-glycero-3-phospho-(1D-myo-inositol-4,5-bisphosphate) + H2O = 1D-myo-inositol 1,4,5-trisphosphate + a 1,2-diacyl-sn-glycerol + H(+)</text>
        <dbReference type="Rhea" id="RHEA:33179"/>
        <dbReference type="ChEBI" id="CHEBI:15377"/>
        <dbReference type="ChEBI" id="CHEBI:15378"/>
        <dbReference type="ChEBI" id="CHEBI:17815"/>
        <dbReference type="ChEBI" id="CHEBI:58456"/>
        <dbReference type="ChEBI" id="CHEBI:203600"/>
        <dbReference type="EC" id="3.1.4.11"/>
    </reaction>
    <physiologicalReaction direction="left-to-right" evidence="14">
        <dbReference type="Rhea" id="RHEA:33180"/>
    </physiologicalReaction>
</comment>
<keyword evidence="9 16" id="KW-0442">Lipid degradation</keyword>
<dbReference type="FunFam" id="2.60.40.150:FF:000147">
    <property type="entry name" value="Phosphoinositide phospholipase C"/>
    <property type="match status" value="1"/>
</dbReference>
<dbReference type="InterPro" id="IPR000909">
    <property type="entry name" value="PLipase_C_PInositol-sp_X_dom"/>
</dbReference>
<dbReference type="InterPro" id="IPR011992">
    <property type="entry name" value="EF-hand-dom_pair"/>
</dbReference>
<keyword evidence="8" id="KW-0106">Calcium</keyword>
<comment type="subcellular location">
    <subcellularLocation>
        <location evidence="4">Cytoplasm</location>
        <location evidence="4">Perinuclear region</location>
    </subcellularLocation>
    <subcellularLocation>
        <location evidence="3">Nucleus</location>
    </subcellularLocation>
</comment>
<dbReference type="PROSITE" id="PS50007">
    <property type="entry name" value="PIPLC_X_DOMAIN"/>
    <property type="match status" value="1"/>
</dbReference>
<dbReference type="SUPFAM" id="SSF51695">
    <property type="entry name" value="PLC-like phosphodiesterases"/>
    <property type="match status" value="1"/>
</dbReference>
<dbReference type="PANTHER" id="PTHR10336:SF29">
    <property type="entry name" value="1-PHOSPHATIDYLINOSITOL 4,5-BISPHOSPHATE PHOSPHODIESTERASE ZETA-1"/>
    <property type="match status" value="1"/>
</dbReference>
<dbReference type="InterPro" id="IPR001192">
    <property type="entry name" value="PI-PLC_fam"/>
</dbReference>
<dbReference type="GeneID" id="105585090"/>
<dbReference type="PROSITE" id="PS50222">
    <property type="entry name" value="EF_HAND_2"/>
    <property type="match status" value="1"/>
</dbReference>
<keyword evidence="13" id="KW-0278">Fertilization</keyword>
<dbReference type="GO" id="GO:0004435">
    <property type="term" value="F:phosphatidylinositol-4,5-bisphosphate phospholipase C activity"/>
    <property type="evidence" value="ECO:0007669"/>
    <property type="project" value="UniProtKB-EC"/>
</dbReference>
<evidence type="ECO:0000256" key="5">
    <source>
        <dbReference type="ARBA" id="ARBA00022473"/>
    </source>
</evidence>
<dbReference type="Pfam" id="PF09279">
    <property type="entry name" value="EF-hand_like"/>
    <property type="match status" value="1"/>
</dbReference>